<dbReference type="AlphaFoldDB" id="R2QM24"/>
<dbReference type="PATRIC" id="fig|1158607.3.peg.286"/>
<dbReference type="Proteomes" id="UP000013782">
    <property type="component" value="Unassembled WGS sequence"/>
</dbReference>
<gene>
    <name evidence="4" type="ORF">UAU_00285</name>
</gene>
<dbReference type="CDD" id="cd00761">
    <property type="entry name" value="Glyco_tranf_GTA_type"/>
    <property type="match status" value="1"/>
</dbReference>
<dbReference type="STRING" id="160454.RV10_GL004808"/>
<evidence type="ECO:0000313" key="4">
    <source>
        <dbReference type="EMBL" id="EOH97617.1"/>
    </source>
</evidence>
<dbReference type="InterPro" id="IPR029044">
    <property type="entry name" value="Nucleotide-diphossugar_trans"/>
</dbReference>
<dbReference type="EMBL" id="AJAQ01000001">
    <property type="protein sequence ID" value="EOH97617.1"/>
    <property type="molecule type" value="Genomic_DNA"/>
</dbReference>
<reference evidence="4 5" key="1">
    <citation type="submission" date="2013-02" db="EMBL/GenBank/DDBJ databases">
        <title>The Genome Sequence of Enterococcus pallens BAA-351.</title>
        <authorList>
            <consortium name="The Broad Institute Genome Sequencing Platform"/>
            <consortium name="The Broad Institute Genome Sequencing Center for Infectious Disease"/>
            <person name="Earl A.M."/>
            <person name="Gilmore M.S."/>
            <person name="Lebreton F."/>
            <person name="Walker B."/>
            <person name="Young S.K."/>
            <person name="Zeng Q."/>
            <person name="Gargeya S."/>
            <person name="Fitzgerald M."/>
            <person name="Haas B."/>
            <person name="Abouelleil A."/>
            <person name="Alvarado L."/>
            <person name="Arachchi H.M."/>
            <person name="Berlin A.M."/>
            <person name="Chapman S.B."/>
            <person name="Dewar J."/>
            <person name="Goldberg J."/>
            <person name="Griggs A."/>
            <person name="Gujja S."/>
            <person name="Hansen M."/>
            <person name="Howarth C."/>
            <person name="Imamovic A."/>
            <person name="Larimer J."/>
            <person name="McCowan C."/>
            <person name="Murphy C."/>
            <person name="Neiman D."/>
            <person name="Pearson M."/>
            <person name="Priest M."/>
            <person name="Roberts A."/>
            <person name="Saif S."/>
            <person name="Shea T."/>
            <person name="Sisk P."/>
            <person name="Sykes S."/>
            <person name="Wortman J."/>
            <person name="Nusbaum C."/>
            <person name="Birren B."/>
        </authorList>
    </citation>
    <scope>NUCLEOTIDE SEQUENCE [LARGE SCALE GENOMIC DNA]</scope>
    <source>
        <strain evidence="4 5">ATCC BAA-351</strain>
    </source>
</reference>
<dbReference type="GO" id="GO:0016757">
    <property type="term" value="F:glycosyltransferase activity"/>
    <property type="evidence" value="ECO:0007669"/>
    <property type="project" value="UniProtKB-KW"/>
</dbReference>
<keyword evidence="1" id="KW-0328">Glycosyltransferase</keyword>
<evidence type="ECO:0000256" key="2">
    <source>
        <dbReference type="ARBA" id="ARBA00022679"/>
    </source>
</evidence>
<dbReference type="PANTHER" id="PTHR22916:SF51">
    <property type="entry name" value="GLYCOSYLTRANSFERASE EPSH-RELATED"/>
    <property type="match status" value="1"/>
</dbReference>
<evidence type="ECO:0000256" key="1">
    <source>
        <dbReference type="ARBA" id="ARBA00022676"/>
    </source>
</evidence>
<protein>
    <recommendedName>
        <fullName evidence="3">Glycosyltransferase 2-like domain-containing protein</fullName>
    </recommendedName>
</protein>
<evidence type="ECO:0000313" key="5">
    <source>
        <dbReference type="Proteomes" id="UP000013782"/>
    </source>
</evidence>
<keyword evidence="2" id="KW-0808">Transferase</keyword>
<organism evidence="4 5">
    <name type="scientific">Enterococcus pallens ATCC BAA-351</name>
    <dbReference type="NCBI Taxonomy" id="1158607"/>
    <lineage>
        <taxon>Bacteria</taxon>
        <taxon>Bacillati</taxon>
        <taxon>Bacillota</taxon>
        <taxon>Bacilli</taxon>
        <taxon>Lactobacillales</taxon>
        <taxon>Enterococcaceae</taxon>
        <taxon>Enterococcus</taxon>
    </lineage>
</organism>
<proteinExistence type="predicted"/>
<dbReference type="PANTHER" id="PTHR22916">
    <property type="entry name" value="GLYCOSYLTRANSFERASE"/>
    <property type="match status" value="1"/>
</dbReference>
<dbReference type="SUPFAM" id="SSF53448">
    <property type="entry name" value="Nucleotide-diphospho-sugar transferases"/>
    <property type="match status" value="1"/>
</dbReference>
<feature type="domain" description="Glycosyltransferase 2-like" evidence="3">
    <location>
        <begin position="7"/>
        <end position="110"/>
    </location>
</feature>
<dbReference type="HOGENOM" id="CLU_025996_1_1_9"/>
<dbReference type="InterPro" id="IPR001173">
    <property type="entry name" value="Glyco_trans_2-like"/>
</dbReference>
<accession>R2QM24</accession>
<sequence length="339" mass="39159">MIMKILSLIVPCYNSADYMERCINSLLLGKEAVEIIIVNDGSQDRTAEIADHYASYFPEIIKAVHQENGGHGQAINTGLDHATGHYIKVVDSDDWLDANAYQQVLQMLTETVETDHPVDMLISNYVYEKQGAKNKKVISYESFLPVDQEFSWADVRFPLGKYLLMHSVIYRASILKELSLKLPQHTFYVDNLYIFQPLPLVKNMHYLNVDLYRYFIGREDQSVNEQVMIQRIDQQLAVNKRMVAFYSDTQVENESLLKYMQRYVEIITTVSSIFLLKEGSPDSMQKKQELWNFIRKSDPVLYRRLRRGVFGLGVNLPGKLGRKTAIGAYQIAKRLYGFN</sequence>
<dbReference type="Pfam" id="PF00535">
    <property type="entry name" value="Glycos_transf_2"/>
    <property type="match status" value="1"/>
</dbReference>
<dbReference type="Gene3D" id="3.90.550.10">
    <property type="entry name" value="Spore Coat Polysaccharide Biosynthesis Protein SpsA, Chain A"/>
    <property type="match status" value="1"/>
</dbReference>
<comment type="caution">
    <text evidence="4">The sequence shown here is derived from an EMBL/GenBank/DDBJ whole genome shotgun (WGS) entry which is preliminary data.</text>
</comment>
<name>R2QM24_9ENTE</name>
<dbReference type="eggNOG" id="COG1216">
    <property type="taxonomic scope" value="Bacteria"/>
</dbReference>
<evidence type="ECO:0000259" key="3">
    <source>
        <dbReference type="Pfam" id="PF00535"/>
    </source>
</evidence>
<keyword evidence="5" id="KW-1185">Reference proteome</keyword>